<sequence>MPSRLATRLRPRPRRMCSLGRHVAMVVPGVAREDQHNLVPKRPGPLGANAALQHSVLGSTAAAAAYTSFAFRYGHRVTPASTASWSALFTRSSANLGLWAGVLGATANWYYHSRFTSVAVSQNNAVKPWKLYERTKSFTVDDGCLVGASVGLAASIPALLVIPRWTRCLGLVNIGASAGILGAHGYLQYTGERQKAYVRLERGFKRRSLEL</sequence>
<gene>
    <name evidence="1" type="ORF">EKO04_004806</name>
</gene>
<dbReference type="AlphaFoldDB" id="A0A8H7J737"/>
<keyword evidence="2" id="KW-1185">Reference proteome</keyword>
<organism evidence="1 2">
    <name type="scientific">Ascochyta lentis</name>
    <dbReference type="NCBI Taxonomy" id="205686"/>
    <lineage>
        <taxon>Eukaryota</taxon>
        <taxon>Fungi</taxon>
        <taxon>Dikarya</taxon>
        <taxon>Ascomycota</taxon>
        <taxon>Pezizomycotina</taxon>
        <taxon>Dothideomycetes</taxon>
        <taxon>Pleosporomycetidae</taxon>
        <taxon>Pleosporales</taxon>
        <taxon>Pleosporineae</taxon>
        <taxon>Didymellaceae</taxon>
        <taxon>Ascochyta</taxon>
    </lineage>
</organism>
<evidence type="ECO:0000313" key="2">
    <source>
        <dbReference type="Proteomes" id="UP000651452"/>
    </source>
</evidence>
<protein>
    <submittedName>
        <fullName evidence="1">Uncharacterized protein</fullName>
    </submittedName>
</protein>
<reference evidence="1" key="1">
    <citation type="submission" date="2018-12" db="EMBL/GenBank/DDBJ databases">
        <authorList>
            <person name="Syme R.A."/>
            <person name="Farfan-Caceres L."/>
            <person name="Lichtenzveig J."/>
        </authorList>
    </citation>
    <scope>NUCLEOTIDE SEQUENCE</scope>
    <source>
        <strain evidence="1">Al4</strain>
    </source>
</reference>
<name>A0A8H7J737_9PLEO</name>
<accession>A0A8H7J737</accession>
<dbReference type="Proteomes" id="UP000651452">
    <property type="component" value="Unassembled WGS sequence"/>
</dbReference>
<evidence type="ECO:0000313" key="1">
    <source>
        <dbReference type="EMBL" id="KAF9696911.1"/>
    </source>
</evidence>
<proteinExistence type="predicted"/>
<dbReference type="OrthoDB" id="3776879at2759"/>
<dbReference type="EMBL" id="RZGK01000008">
    <property type="protein sequence ID" value="KAF9696911.1"/>
    <property type="molecule type" value="Genomic_DNA"/>
</dbReference>
<comment type="caution">
    <text evidence="1">The sequence shown here is derived from an EMBL/GenBank/DDBJ whole genome shotgun (WGS) entry which is preliminary data.</text>
</comment>
<reference evidence="1" key="2">
    <citation type="submission" date="2020-09" db="EMBL/GenBank/DDBJ databases">
        <title>Reference genome assembly for Australian Ascochyta lentis isolate Al4.</title>
        <authorList>
            <person name="Lee R.C."/>
            <person name="Farfan-Caceres L.M."/>
            <person name="Debler J.W."/>
            <person name="Williams A.H."/>
            <person name="Henares B.M."/>
        </authorList>
    </citation>
    <scope>NUCLEOTIDE SEQUENCE</scope>
    <source>
        <strain evidence="1">Al4</strain>
    </source>
</reference>